<accession>A0ABT9XHU7</accession>
<name>A0ABT9XHU7_9BACL</name>
<dbReference type="PROSITE" id="PS50042">
    <property type="entry name" value="CNMP_BINDING_3"/>
    <property type="match status" value="1"/>
</dbReference>
<evidence type="ECO:0000259" key="6">
    <source>
        <dbReference type="PROSITE" id="PS51063"/>
    </source>
</evidence>
<dbReference type="Pfam" id="PF00027">
    <property type="entry name" value="cNMP_binding"/>
    <property type="match status" value="1"/>
</dbReference>
<dbReference type="RefSeq" id="WP_274456752.1">
    <property type="nucleotide sequence ID" value="NZ_CP067097.1"/>
</dbReference>
<dbReference type="Pfam" id="PF13545">
    <property type="entry name" value="HTH_Crp_2"/>
    <property type="match status" value="1"/>
</dbReference>
<keyword evidence="8" id="KW-1185">Reference proteome</keyword>
<dbReference type="InterPro" id="IPR036388">
    <property type="entry name" value="WH-like_DNA-bd_sf"/>
</dbReference>
<protein>
    <submittedName>
        <fullName evidence="7">CRP/FNR family transcriptional regulator</fullName>
    </submittedName>
</protein>
<dbReference type="PANTHER" id="PTHR24567">
    <property type="entry name" value="CRP FAMILY TRANSCRIPTIONAL REGULATORY PROTEIN"/>
    <property type="match status" value="1"/>
</dbReference>
<dbReference type="SMART" id="SM00419">
    <property type="entry name" value="HTH_CRP"/>
    <property type="match status" value="1"/>
</dbReference>
<dbReference type="PANTHER" id="PTHR24567:SF74">
    <property type="entry name" value="HTH-TYPE TRANSCRIPTIONAL REGULATOR ARCR"/>
    <property type="match status" value="1"/>
</dbReference>
<dbReference type="SUPFAM" id="SSF51206">
    <property type="entry name" value="cAMP-binding domain-like"/>
    <property type="match status" value="1"/>
</dbReference>
<proteinExistence type="predicted"/>
<feature type="domain" description="Cyclic nucleotide-binding" evidence="5">
    <location>
        <begin position="10"/>
        <end position="130"/>
    </location>
</feature>
<dbReference type="Gene3D" id="1.10.10.10">
    <property type="entry name" value="Winged helix-like DNA-binding domain superfamily/Winged helix DNA-binding domain"/>
    <property type="match status" value="1"/>
</dbReference>
<dbReference type="SMART" id="SM00100">
    <property type="entry name" value="cNMP"/>
    <property type="match status" value="1"/>
</dbReference>
<sequence>MFRTVLDTPLFAGIVPSDPEWVVSRFTERSVPKHQVLFYQGDLGTEMYVIKSGVFQIFLQENAHILIIGHQFPGETVGELELIHVDNQRVTSVSAAEDAVVWVIRKADLEDLLSQYPLLLRRITQVIGERLTQADRKISYLAFMDTRLRVANLLLDLYENFGVERENGYLIQWKITQQHFANMIGVNRESATRALQSFQDEGVVTLRNRQITITNLSKLQRIAAKEAGLQRRWHAPLKHRV</sequence>
<dbReference type="InterPro" id="IPR036390">
    <property type="entry name" value="WH_DNA-bd_sf"/>
</dbReference>
<evidence type="ECO:0000256" key="1">
    <source>
        <dbReference type="ARBA" id="ARBA00023015"/>
    </source>
</evidence>
<dbReference type="InterPro" id="IPR050397">
    <property type="entry name" value="Env_Response_Regulators"/>
</dbReference>
<comment type="caution">
    <text evidence="7">The sequence shown here is derived from an EMBL/GenBank/DDBJ whole genome shotgun (WGS) entry which is preliminary data.</text>
</comment>
<reference evidence="7 8" key="1">
    <citation type="submission" date="2023-07" db="EMBL/GenBank/DDBJ databases">
        <title>Genomic Encyclopedia of Type Strains, Phase IV (KMG-IV): sequencing the most valuable type-strain genomes for metagenomic binning, comparative biology and taxonomic classification.</title>
        <authorList>
            <person name="Goeker M."/>
        </authorList>
    </citation>
    <scope>NUCLEOTIDE SEQUENCE [LARGE SCALE GENOMIC DNA]</scope>
    <source>
        <strain evidence="7 8">DSM 4006</strain>
    </source>
</reference>
<evidence type="ECO:0000259" key="5">
    <source>
        <dbReference type="PROSITE" id="PS50042"/>
    </source>
</evidence>
<keyword evidence="4" id="KW-0804">Transcription</keyword>
<evidence type="ECO:0000256" key="3">
    <source>
        <dbReference type="ARBA" id="ARBA00023159"/>
    </source>
</evidence>
<keyword evidence="3" id="KW-0010">Activator</keyword>
<dbReference type="EMBL" id="JAUSTP010000010">
    <property type="protein sequence ID" value="MDQ0189767.1"/>
    <property type="molecule type" value="Genomic_DNA"/>
</dbReference>
<evidence type="ECO:0000313" key="8">
    <source>
        <dbReference type="Proteomes" id="UP001232973"/>
    </source>
</evidence>
<organism evidence="7 8">
    <name type="scientific">Alicyclobacillus cycloheptanicus</name>
    <dbReference type="NCBI Taxonomy" id="1457"/>
    <lineage>
        <taxon>Bacteria</taxon>
        <taxon>Bacillati</taxon>
        <taxon>Bacillota</taxon>
        <taxon>Bacilli</taxon>
        <taxon>Bacillales</taxon>
        <taxon>Alicyclobacillaceae</taxon>
        <taxon>Alicyclobacillus</taxon>
    </lineage>
</organism>
<feature type="domain" description="HTH crp-type" evidence="6">
    <location>
        <begin position="144"/>
        <end position="217"/>
    </location>
</feature>
<evidence type="ECO:0000313" key="7">
    <source>
        <dbReference type="EMBL" id="MDQ0189767.1"/>
    </source>
</evidence>
<dbReference type="InterPro" id="IPR012318">
    <property type="entry name" value="HTH_CRP"/>
</dbReference>
<dbReference type="InterPro" id="IPR014710">
    <property type="entry name" value="RmlC-like_jellyroll"/>
</dbReference>
<dbReference type="CDD" id="cd00038">
    <property type="entry name" value="CAP_ED"/>
    <property type="match status" value="1"/>
</dbReference>
<keyword evidence="1" id="KW-0805">Transcription regulation</keyword>
<gene>
    <name evidence="7" type="ORF">J2S03_001614</name>
</gene>
<dbReference type="PROSITE" id="PS51063">
    <property type="entry name" value="HTH_CRP_2"/>
    <property type="match status" value="1"/>
</dbReference>
<evidence type="ECO:0000256" key="2">
    <source>
        <dbReference type="ARBA" id="ARBA00023125"/>
    </source>
</evidence>
<dbReference type="Proteomes" id="UP001232973">
    <property type="component" value="Unassembled WGS sequence"/>
</dbReference>
<dbReference type="InterPro" id="IPR018490">
    <property type="entry name" value="cNMP-bd_dom_sf"/>
</dbReference>
<dbReference type="SUPFAM" id="SSF46785">
    <property type="entry name" value="Winged helix' DNA-binding domain"/>
    <property type="match status" value="1"/>
</dbReference>
<dbReference type="Gene3D" id="2.60.120.10">
    <property type="entry name" value="Jelly Rolls"/>
    <property type="match status" value="1"/>
</dbReference>
<dbReference type="InterPro" id="IPR000595">
    <property type="entry name" value="cNMP-bd_dom"/>
</dbReference>
<evidence type="ECO:0000256" key="4">
    <source>
        <dbReference type="ARBA" id="ARBA00023163"/>
    </source>
</evidence>
<keyword evidence="2" id="KW-0238">DNA-binding</keyword>